<evidence type="ECO:0000256" key="1">
    <source>
        <dbReference type="ARBA" id="ARBA00004245"/>
    </source>
</evidence>
<protein>
    <recommendedName>
        <fullName evidence="6">TPX2 C-terminal domain-containing protein</fullName>
    </recommendedName>
</protein>
<name>A0A8S0VRV7_CYCAE</name>
<feature type="compositionally biased region" description="Basic and acidic residues" evidence="5">
    <location>
        <begin position="673"/>
        <end position="708"/>
    </location>
</feature>
<feature type="region of interest" description="Disordered" evidence="5">
    <location>
        <begin position="82"/>
        <end position="135"/>
    </location>
</feature>
<dbReference type="GO" id="GO:0005856">
    <property type="term" value="C:cytoskeleton"/>
    <property type="evidence" value="ECO:0007669"/>
    <property type="project" value="UniProtKB-SubCell"/>
</dbReference>
<evidence type="ECO:0000313" key="8">
    <source>
        <dbReference type="Proteomes" id="UP000467700"/>
    </source>
</evidence>
<evidence type="ECO:0000256" key="2">
    <source>
        <dbReference type="ARBA" id="ARBA00005885"/>
    </source>
</evidence>
<feature type="compositionally biased region" description="Low complexity" evidence="5">
    <location>
        <begin position="489"/>
        <end position="507"/>
    </location>
</feature>
<accession>A0A8S0VRV7</accession>
<gene>
    <name evidence="7" type="ORF">AAE3_LOCUS6977</name>
</gene>
<feature type="region of interest" description="Disordered" evidence="5">
    <location>
        <begin position="673"/>
        <end position="710"/>
    </location>
</feature>
<feature type="compositionally biased region" description="Low complexity" evidence="5">
    <location>
        <begin position="599"/>
        <end position="621"/>
    </location>
</feature>
<dbReference type="InterPro" id="IPR027329">
    <property type="entry name" value="TPX2_C"/>
</dbReference>
<feature type="region of interest" description="Disordered" evidence="5">
    <location>
        <begin position="309"/>
        <end position="544"/>
    </location>
</feature>
<comment type="similarity">
    <text evidence="2">Belongs to the TPX2 family.</text>
</comment>
<sequence>MPLLDSGDELSLRHLPDASDTSFSFQIPGTTQNENLLAEVDLDFFRGADLSVTAPTPSVLPPSSAHGPLTFSQLTPRPFAEKAKETNNSRKPFPTLSWQPSEDSGYQRENVEPKTRHQRPELKLNTNSLASPKPKINLSMPLARLPSAEGSPVGVRLEVPSLEVEVLKQELPVEASADNNVPLAAHDDRKPKGIRRRSLEKKQMTIREKPGVRNRQKLIEGGINKMRRTSTNKMAETAVRAVRGSILTQPADPAFPSSRQPARTDELNGDEPSLADTSVTSSLGGVAARLLQYGQQLVNSFGADTSAPANLIPSDMPQPSVPVSQDLESAVSGHLEPAEAKEAEEDDRSKPLTLSQLSPRKAATQATGSRPPTPPANEPMSPLRPSTKRPIPMAVASERHIRKKSKGDATSAAETAPRKLAGSGSRTHPKPQLPATRRNPRPANLSRSGSSSGPSSKPGERGISKAKSRVVSLPKPPPAFKPEWNDNVAAKSSSTSAAQSRISRSQSNLDSKATMRPANSLRDKGKGLTTSASSSSSSRLGAKPVFGDHATAAFDATKLAGSKGPSKAAAHERHEQETAEFQASKSQSRSQSHSRSRTRSQTVSQSQSQSQSHSRSTSSQSQREKRYQFYHPVPDFKAIHATQEAELARLKENIHPTVPLSMVLETDVRAEERRKFDEKLKEKERELQRQEEERRRQRELEEEREVRELRKRTVPKAHEIPEWYNEMPKRKNRAQ</sequence>
<feature type="compositionally biased region" description="Polar residues" evidence="5">
    <location>
        <begin position="352"/>
        <end position="370"/>
    </location>
</feature>
<feature type="domain" description="TPX2 C-terminal" evidence="6">
    <location>
        <begin position="663"/>
        <end position="732"/>
    </location>
</feature>
<dbReference type="Proteomes" id="UP000467700">
    <property type="component" value="Unassembled WGS sequence"/>
</dbReference>
<reference evidence="7 8" key="1">
    <citation type="submission" date="2020-01" db="EMBL/GenBank/DDBJ databases">
        <authorList>
            <person name="Gupta K D."/>
        </authorList>
    </citation>
    <scope>NUCLEOTIDE SEQUENCE [LARGE SCALE GENOMIC DNA]</scope>
</reference>
<keyword evidence="4" id="KW-0206">Cytoskeleton</keyword>
<dbReference type="Pfam" id="PF06886">
    <property type="entry name" value="TPX2"/>
    <property type="match status" value="1"/>
</dbReference>
<feature type="region of interest" description="Disordered" evidence="5">
    <location>
        <begin position="557"/>
        <end position="631"/>
    </location>
</feature>
<evidence type="ECO:0000259" key="6">
    <source>
        <dbReference type="Pfam" id="PF06886"/>
    </source>
</evidence>
<feature type="region of interest" description="Disordered" evidence="5">
    <location>
        <begin position="246"/>
        <end position="278"/>
    </location>
</feature>
<feature type="compositionally biased region" description="Basic and acidic residues" evidence="5">
    <location>
        <begin position="105"/>
        <end position="122"/>
    </location>
</feature>
<feature type="compositionally biased region" description="Low complexity" evidence="5">
    <location>
        <begin position="446"/>
        <end position="457"/>
    </location>
</feature>
<evidence type="ECO:0000313" key="7">
    <source>
        <dbReference type="EMBL" id="CAA7264949.1"/>
    </source>
</evidence>
<organism evidence="7 8">
    <name type="scientific">Cyclocybe aegerita</name>
    <name type="common">Black poplar mushroom</name>
    <name type="synonym">Agrocybe aegerita</name>
    <dbReference type="NCBI Taxonomy" id="1973307"/>
    <lineage>
        <taxon>Eukaryota</taxon>
        <taxon>Fungi</taxon>
        <taxon>Dikarya</taxon>
        <taxon>Basidiomycota</taxon>
        <taxon>Agaricomycotina</taxon>
        <taxon>Agaricomycetes</taxon>
        <taxon>Agaricomycetidae</taxon>
        <taxon>Agaricales</taxon>
        <taxon>Agaricineae</taxon>
        <taxon>Bolbitiaceae</taxon>
        <taxon>Cyclocybe</taxon>
    </lineage>
</organism>
<evidence type="ECO:0000256" key="3">
    <source>
        <dbReference type="ARBA" id="ARBA00022490"/>
    </source>
</evidence>
<keyword evidence="8" id="KW-1185">Reference proteome</keyword>
<dbReference type="EMBL" id="CACVBS010000046">
    <property type="protein sequence ID" value="CAA7264949.1"/>
    <property type="molecule type" value="Genomic_DNA"/>
</dbReference>
<dbReference type="OrthoDB" id="3242303at2759"/>
<comment type="subcellular location">
    <subcellularLocation>
        <location evidence="1">Cytoplasm</location>
        <location evidence="1">Cytoskeleton</location>
    </subcellularLocation>
</comment>
<evidence type="ECO:0000256" key="4">
    <source>
        <dbReference type="ARBA" id="ARBA00023212"/>
    </source>
</evidence>
<comment type="caution">
    <text evidence="7">The sequence shown here is derived from an EMBL/GenBank/DDBJ whole genome shotgun (WGS) entry which is preliminary data.</text>
</comment>
<keyword evidence="3" id="KW-0963">Cytoplasm</keyword>
<evidence type="ECO:0000256" key="5">
    <source>
        <dbReference type="SAM" id="MobiDB-lite"/>
    </source>
</evidence>
<proteinExistence type="inferred from homology"/>
<dbReference type="AlphaFoldDB" id="A0A8S0VRV7"/>